<evidence type="ECO:0000313" key="1">
    <source>
        <dbReference type="EMBL" id="ECA3795728.1"/>
    </source>
</evidence>
<sequence>AALGNVYGTGKTGAYTDDLASVTSLSTPATGGAFGEYVKGVNDFKSKLGTFQEALIGTDGKSGALAAHLNKSDEAATKLQTAVDKVQGYRSYLEAWAKNEAADLKVEAAKNQIMATLPEMQHFITEWSGLSDNGKGDAKPDLAAKYQAFSEAVTALQSA</sequence>
<feature type="non-terminal residue" evidence="1">
    <location>
        <position position="1"/>
    </location>
</feature>
<proteinExistence type="predicted"/>
<protein>
    <submittedName>
        <fullName evidence="1">Uncharacterized protein</fullName>
    </submittedName>
</protein>
<name>A0A5X6ESY4_SALET</name>
<feature type="non-terminal residue" evidence="1">
    <location>
        <position position="159"/>
    </location>
</feature>
<comment type="caution">
    <text evidence="1">The sequence shown here is derived from an EMBL/GenBank/DDBJ whole genome shotgun (WGS) entry which is preliminary data.</text>
</comment>
<reference evidence="1" key="1">
    <citation type="submission" date="2018-12" db="EMBL/GenBank/DDBJ databases">
        <authorList>
            <person name="Ashton P.M."/>
            <person name="Dallman T."/>
            <person name="Nair S."/>
            <person name="De Pinna E."/>
            <person name="Peters T."/>
            <person name="Grant K."/>
        </authorList>
    </citation>
    <scope>NUCLEOTIDE SEQUENCE</scope>
    <source>
        <strain evidence="1">650060</strain>
    </source>
</reference>
<dbReference type="AlphaFoldDB" id="A0A5X6ESY4"/>
<dbReference type="EMBL" id="AAHUDZ010000215">
    <property type="protein sequence ID" value="ECA3795728.1"/>
    <property type="molecule type" value="Genomic_DNA"/>
</dbReference>
<gene>
    <name evidence="1" type="ORF">EKG95_28950</name>
</gene>
<accession>A0A5X6ESY4</accession>
<organism evidence="1">
    <name type="scientific">Salmonella enterica subsp. enterica serovar Aqua</name>
    <dbReference type="NCBI Taxonomy" id="1302615"/>
    <lineage>
        <taxon>Bacteria</taxon>
        <taxon>Pseudomonadati</taxon>
        <taxon>Pseudomonadota</taxon>
        <taxon>Gammaproteobacteria</taxon>
        <taxon>Enterobacterales</taxon>
        <taxon>Enterobacteriaceae</taxon>
        <taxon>Salmonella</taxon>
    </lineage>
</organism>